<reference evidence="1 2" key="1">
    <citation type="submission" date="2019-09" db="EMBL/GenBank/DDBJ databases">
        <title>Actinomadura physcomitrii sp. nov., a novel actinomycete isolated from moss [Physcomitrium sphaericum (Ludw) Fuernr].</title>
        <authorList>
            <person name="Zhuang X."/>
            <person name="Liu C."/>
        </authorList>
    </citation>
    <scope>NUCLEOTIDE SEQUENCE [LARGE SCALE GENOMIC DNA]</scope>
    <source>
        <strain evidence="1 2">HMC1</strain>
    </source>
</reference>
<proteinExistence type="predicted"/>
<dbReference type="EMBL" id="WBMT01000013">
    <property type="protein sequence ID" value="KAB2345661.1"/>
    <property type="molecule type" value="Genomic_DNA"/>
</dbReference>
<evidence type="ECO:0000313" key="1">
    <source>
        <dbReference type="EMBL" id="KAB2345661.1"/>
    </source>
</evidence>
<gene>
    <name evidence="1" type="ORF">F8566_27385</name>
</gene>
<sequence length="95" mass="10584">MSEEAWALLVEERKGSNGEWHVSLVMPAGNDLGRAREAAEDLAFVHRPQLAGLRMRRDVYQVGEDVWIVSHRAKLGGGPTYFKVSVVRHLGTAED</sequence>
<accession>A0A6H9YX95</accession>
<comment type="caution">
    <text evidence="1">The sequence shown here is derived from an EMBL/GenBank/DDBJ whole genome shotgun (WGS) entry which is preliminary data.</text>
</comment>
<evidence type="ECO:0000313" key="2">
    <source>
        <dbReference type="Proteomes" id="UP000468735"/>
    </source>
</evidence>
<dbReference type="OrthoDB" id="3698318at2"/>
<dbReference type="AlphaFoldDB" id="A0A6H9YX95"/>
<dbReference type="RefSeq" id="WP_151564644.1">
    <property type="nucleotide sequence ID" value="NZ_WBMT01000013.1"/>
</dbReference>
<name>A0A6H9YX95_9ACTN</name>
<keyword evidence="2" id="KW-1185">Reference proteome</keyword>
<organism evidence="1 2">
    <name type="scientific">Actinomadura rudentiformis</name>
    <dbReference type="NCBI Taxonomy" id="359158"/>
    <lineage>
        <taxon>Bacteria</taxon>
        <taxon>Bacillati</taxon>
        <taxon>Actinomycetota</taxon>
        <taxon>Actinomycetes</taxon>
        <taxon>Streptosporangiales</taxon>
        <taxon>Thermomonosporaceae</taxon>
        <taxon>Actinomadura</taxon>
    </lineage>
</organism>
<dbReference type="Proteomes" id="UP000468735">
    <property type="component" value="Unassembled WGS sequence"/>
</dbReference>
<protein>
    <submittedName>
        <fullName evidence="1">Uncharacterized protein</fullName>
    </submittedName>
</protein>